<dbReference type="EMBL" id="JARXVC010000002">
    <property type="protein sequence ID" value="MDH6279531.1"/>
    <property type="molecule type" value="Genomic_DNA"/>
</dbReference>
<proteinExistence type="predicted"/>
<dbReference type="Proteomes" id="UP001160334">
    <property type="component" value="Unassembled WGS sequence"/>
</dbReference>
<keyword evidence="1" id="KW-0812">Transmembrane</keyword>
<gene>
    <name evidence="2" type="ORF">M2280_000740</name>
</gene>
<dbReference type="RefSeq" id="WP_280758931.1">
    <property type="nucleotide sequence ID" value="NZ_JARXVC010000002.1"/>
</dbReference>
<accession>A0ABT6M6Y6</accession>
<evidence type="ECO:0000313" key="2">
    <source>
        <dbReference type="EMBL" id="MDH6279531.1"/>
    </source>
</evidence>
<keyword evidence="1" id="KW-0472">Membrane</keyword>
<keyword evidence="1" id="KW-1133">Transmembrane helix</keyword>
<feature type="transmembrane region" description="Helical" evidence="1">
    <location>
        <begin position="6"/>
        <end position="27"/>
    </location>
</feature>
<keyword evidence="3" id="KW-1185">Reference proteome</keyword>
<name>A0ABT6M6Y6_9NOCA</name>
<protein>
    <submittedName>
        <fullName evidence="2">Uncharacterized protein</fullName>
    </submittedName>
</protein>
<evidence type="ECO:0000313" key="3">
    <source>
        <dbReference type="Proteomes" id="UP001160334"/>
    </source>
</evidence>
<sequence length="88" mass="9255">MSGETVGIVLAAINGIGIAIGGIITVWRSVATTNVKTLEERLGAVEADLASEFEFSTAMARWAHDSMIEAAAQGITLPDIPKRRAGEE</sequence>
<reference evidence="2 3" key="1">
    <citation type="submission" date="2023-04" db="EMBL/GenBank/DDBJ databases">
        <title>Forest soil microbial communities from Buena Vista Peninsula, Colon Province, Panama.</title>
        <authorList>
            <person name="Bouskill N."/>
        </authorList>
    </citation>
    <scope>NUCLEOTIDE SEQUENCE [LARGE SCALE GENOMIC DNA]</scope>
    <source>
        <strain evidence="2 3">CFH S0262</strain>
    </source>
</reference>
<organism evidence="2 3">
    <name type="scientific">Prescottella agglutinans</name>
    <dbReference type="NCBI Taxonomy" id="1644129"/>
    <lineage>
        <taxon>Bacteria</taxon>
        <taxon>Bacillati</taxon>
        <taxon>Actinomycetota</taxon>
        <taxon>Actinomycetes</taxon>
        <taxon>Mycobacteriales</taxon>
        <taxon>Nocardiaceae</taxon>
        <taxon>Prescottella</taxon>
    </lineage>
</organism>
<comment type="caution">
    <text evidence="2">The sequence shown here is derived from an EMBL/GenBank/DDBJ whole genome shotgun (WGS) entry which is preliminary data.</text>
</comment>
<evidence type="ECO:0000256" key="1">
    <source>
        <dbReference type="SAM" id="Phobius"/>
    </source>
</evidence>